<evidence type="ECO:0000259" key="1">
    <source>
        <dbReference type="Pfam" id="PF10119"/>
    </source>
</evidence>
<evidence type="ECO:0008006" key="6">
    <source>
        <dbReference type="Google" id="ProtNLM"/>
    </source>
</evidence>
<organism evidence="4 5">
    <name type="scientific">Mycolicibacterium sphagni</name>
    <dbReference type="NCBI Taxonomy" id="1786"/>
    <lineage>
        <taxon>Bacteria</taxon>
        <taxon>Bacillati</taxon>
        <taxon>Actinomycetota</taxon>
        <taxon>Actinomycetes</taxon>
        <taxon>Mycobacteriales</taxon>
        <taxon>Mycobacteriaceae</taxon>
        <taxon>Mycolicibacterium</taxon>
    </lineage>
</organism>
<gene>
    <name evidence="4" type="ORF">CG716_20855</name>
</gene>
<dbReference type="InterPro" id="IPR048976">
    <property type="entry name" value="WHD_PKMT"/>
</dbReference>
<dbReference type="InterPro" id="IPR041698">
    <property type="entry name" value="Methyltransf_25"/>
</dbReference>
<protein>
    <recommendedName>
        <fullName evidence="6">Methyltransferase</fullName>
    </recommendedName>
</protein>
<dbReference type="InterPro" id="IPR018773">
    <property type="entry name" value="MeTrfase_reg_dom_prd"/>
</dbReference>
<evidence type="ECO:0000313" key="4">
    <source>
        <dbReference type="EMBL" id="OYN76650.1"/>
    </source>
</evidence>
<dbReference type="Proteomes" id="UP000216063">
    <property type="component" value="Unassembled WGS sequence"/>
</dbReference>
<dbReference type="CDD" id="cd02440">
    <property type="entry name" value="AdoMet_MTases"/>
    <property type="match status" value="1"/>
</dbReference>
<proteinExistence type="predicted"/>
<dbReference type="Pfam" id="PF21782">
    <property type="entry name" value="WHD_PKMT"/>
    <property type="match status" value="1"/>
</dbReference>
<evidence type="ECO:0000259" key="2">
    <source>
        <dbReference type="Pfam" id="PF13649"/>
    </source>
</evidence>
<dbReference type="SUPFAM" id="SSF53335">
    <property type="entry name" value="S-adenosyl-L-methionine-dependent methyltransferases"/>
    <property type="match status" value="1"/>
</dbReference>
<accession>A0A255DC23</accession>
<name>A0A255DC23_9MYCO</name>
<evidence type="ECO:0000313" key="5">
    <source>
        <dbReference type="Proteomes" id="UP000216063"/>
    </source>
</evidence>
<dbReference type="RefSeq" id="WP_094483026.1">
    <property type="nucleotide sequence ID" value="NZ_NOZR01000020.1"/>
</dbReference>
<reference evidence="4 5" key="1">
    <citation type="submission" date="2017-07" db="EMBL/GenBank/DDBJ databases">
        <title>The new phylogeny of genus Mycobacterium.</title>
        <authorList>
            <person name="Tortoli E."/>
            <person name="Trovato A."/>
            <person name="Cirillo D.M."/>
        </authorList>
    </citation>
    <scope>NUCLEOTIDE SEQUENCE [LARGE SCALE GENOMIC DNA]</scope>
    <source>
        <strain evidence="4 5">ATCC 33027</strain>
    </source>
</reference>
<dbReference type="InterPro" id="IPR050723">
    <property type="entry name" value="CFA/CMAS"/>
</dbReference>
<dbReference type="Gene3D" id="3.40.50.150">
    <property type="entry name" value="Vaccinia Virus protein VP39"/>
    <property type="match status" value="1"/>
</dbReference>
<feature type="domain" description="PKMT C-terminal winged helix" evidence="3">
    <location>
        <begin position="456"/>
        <end position="508"/>
    </location>
</feature>
<dbReference type="EMBL" id="NOZR01000020">
    <property type="protein sequence ID" value="OYN76650.1"/>
    <property type="molecule type" value="Genomic_DNA"/>
</dbReference>
<dbReference type="PANTHER" id="PTHR43667:SF2">
    <property type="entry name" value="FATTY ACID C-METHYL TRANSFERASE"/>
    <property type="match status" value="1"/>
</dbReference>
<comment type="caution">
    <text evidence="4">The sequence shown here is derived from an EMBL/GenBank/DDBJ whole genome shotgun (WGS) entry which is preliminary data.</text>
</comment>
<dbReference type="Pfam" id="PF10119">
    <property type="entry name" value="MethyTransf_Reg"/>
    <property type="match status" value="1"/>
</dbReference>
<dbReference type="Pfam" id="PF13649">
    <property type="entry name" value="Methyltransf_25"/>
    <property type="match status" value="1"/>
</dbReference>
<dbReference type="OrthoDB" id="5298787at2"/>
<evidence type="ECO:0000259" key="3">
    <source>
        <dbReference type="Pfam" id="PF21782"/>
    </source>
</evidence>
<keyword evidence="5" id="KW-1185">Reference proteome</keyword>
<dbReference type="AlphaFoldDB" id="A0A255DC23"/>
<dbReference type="InterPro" id="IPR029063">
    <property type="entry name" value="SAM-dependent_MTases_sf"/>
</dbReference>
<feature type="domain" description="Methyltransferase" evidence="2">
    <location>
        <begin position="58"/>
        <end position="156"/>
    </location>
</feature>
<sequence>MIRPQCRPTDDALERVCSEYDSAPYGFHSYPQSAPGHLAVTGYLLGLDGVPDVATARVLEIGCATGSNLLPFAAFHPDARVVGIDLSPVQIEIGRQCVRDLGLTNLDLRVGDVTQIDTAEFGEFDYIICHGVYSWVSTTVADAILAIIRQLLAPNGIAYLSYNVYPGWKNKEIVRDAMTLFGVGGADVDQDVRDARGLIDLLGDVAPADGVLAKVLADYETTVGAARDYYMLHDELSTFNEPCYFLQMVERANDHGLIYLAEARLQVMFAGNYGTEVAQRLLDACGDSQLALEQCLDFVSNRTFRQSLLINAECAPQIRYHLDRQRYPRLHIAARMPSVDGTIALDTSRQTFGAPGEPMVFTSDPALKVALDVLNSRWPGTLSWAELQQETATRLDDAGYPAGDDLAARIDDLLTVLILNGSARYRLDPVSIGSTSTARIDKPSRLMAELGRGEAEAVTFNRWHEMFSLSAVDRHLLPLLGGEFERDKLLDALRAAVRRGQIEIDDEELRAQVDTLPERLATMRLCGG</sequence>
<dbReference type="PANTHER" id="PTHR43667">
    <property type="entry name" value="CYCLOPROPANE-FATTY-ACYL-PHOSPHOLIPID SYNTHASE"/>
    <property type="match status" value="1"/>
</dbReference>
<feature type="domain" description="Methyltransferase regulatory" evidence="1">
    <location>
        <begin position="228"/>
        <end position="310"/>
    </location>
</feature>